<dbReference type="EMBL" id="CP045571">
    <property type="protein sequence ID" value="QFX96965.1"/>
    <property type="molecule type" value="Genomic_DNA"/>
</dbReference>
<evidence type="ECO:0000313" key="2">
    <source>
        <dbReference type="Proteomes" id="UP000363590"/>
    </source>
</evidence>
<gene>
    <name evidence="1" type="ORF">GCD22_02826</name>
</gene>
<dbReference type="KEGG" id="atx:GCD22_02826"/>
<dbReference type="AlphaFoldDB" id="A0A5P9XSC3"/>
<accession>A0A5P9XSC3</accession>
<proteinExistence type="predicted"/>
<evidence type="ECO:0000313" key="1">
    <source>
        <dbReference type="EMBL" id="QFX96965.1"/>
    </source>
</evidence>
<reference evidence="1 2" key="1">
    <citation type="submission" date="2019-10" db="EMBL/GenBank/DDBJ databases">
        <authorList>
            <person name="Wang R."/>
        </authorList>
    </citation>
    <scope>NUCLEOTIDE SEQUENCE [LARGE SCALE GENOMIC DNA]</scope>
    <source>
        <strain evidence="1 2">ATCC 19377</strain>
    </source>
</reference>
<name>A0A5P9XSC3_ACITH</name>
<dbReference type="Proteomes" id="UP000363590">
    <property type="component" value="Chromosome"/>
</dbReference>
<sequence length="133" mass="13246">MAMVFVGYSMSAAAAPQETFINQTSSVIKGNAFVNGSGVMAINEVAGSGNAQANSVQMIIGASRPVSNSILSQNVTASSEHVATSTPNGLNNVEVSSTAFKGAEGIAQINQVSGSGNTSANSFALGIAPGVIH</sequence>
<protein>
    <submittedName>
        <fullName evidence="1">Uncharacterized protein</fullName>
    </submittedName>
</protein>
<organism evidence="1 2">
    <name type="scientific">Acidithiobacillus thiooxidans ATCC 19377</name>
    <dbReference type="NCBI Taxonomy" id="637390"/>
    <lineage>
        <taxon>Bacteria</taxon>
        <taxon>Pseudomonadati</taxon>
        <taxon>Pseudomonadota</taxon>
        <taxon>Acidithiobacillia</taxon>
        <taxon>Acidithiobacillales</taxon>
        <taxon>Acidithiobacillaceae</taxon>
        <taxon>Acidithiobacillus</taxon>
    </lineage>
</organism>